<accession>A0ABY4VA60</accession>
<organism evidence="1 2">
    <name type="scientific">Microbulbifer variabilis</name>
    <dbReference type="NCBI Taxonomy" id="266805"/>
    <lineage>
        <taxon>Bacteria</taxon>
        <taxon>Pseudomonadati</taxon>
        <taxon>Pseudomonadota</taxon>
        <taxon>Gammaproteobacteria</taxon>
        <taxon>Cellvibrionales</taxon>
        <taxon>Microbulbiferaceae</taxon>
        <taxon>Microbulbifer</taxon>
    </lineage>
</organism>
<dbReference type="RefSeq" id="WP_252081864.1">
    <property type="nucleotide sequence ID" value="NZ_CP092418.1"/>
</dbReference>
<keyword evidence="2" id="KW-1185">Reference proteome</keyword>
<gene>
    <name evidence="1" type="ORF">MJO52_11820</name>
</gene>
<sequence>MSQKLSGKDVDVMIGSMLVHVEKFTVSIEDATGPAMTRGVPDGWISGEKKASGEIEVDTNNLMTILDAAKGAGSFSALEPFDIVSSAATSNMEFKVEAFGCKLRISDLLDAAGNGGEKLKHKLPYDVTSRDFVRINGIPYIDASETENFI</sequence>
<dbReference type="Pfam" id="PF10772">
    <property type="entry name" value="Phage_HP1_Orf24"/>
    <property type="match status" value="1"/>
</dbReference>
<proteinExistence type="predicted"/>
<name>A0ABY4VA60_9GAMM</name>
<evidence type="ECO:0000313" key="1">
    <source>
        <dbReference type="EMBL" id="USD19770.1"/>
    </source>
</evidence>
<dbReference type="Proteomes" id="UP001055658">
    <property type="component" value="Chromosome"/>
</dbReference>
<protein>
    <submittedName>
        <fullName evidence="1">DUF2597 family protein</fullName>
    </submittedName>
</protein>
<evidence type="ECO:0000313" key="2">
    <source>
        <dbReference type="Proteomes" id="UP001055658"/>
    </source>
</evidence>
<dbReference type="EMBL" id="CP092418">
    <property type="protein sequence ID" value="USD19770.1"/>
    <property type="molecule type" value="Genomic_DNA"/>
</dbReference>
<reference evidence="1" key="1">
    <citation type="submission" date="2022-02" db="EMBL/GenBank/DDBJ databases">
        <title>Coral-associated bacteria.</title>
        <authorList>
            <person name="Tang K."/>
            <person name="Wang X."/>
        </authorList>
    </citation>
    <scope>NUCLEOTIDE SEQUENCE</scope>
    <source>
        <strain evidence="1">SCSIO 43006</strain>
    </source>
</reference>
<dbReference type="InterPro" id="IPR019708">
    <property type="entry name" value="Phage_HP1_Orf24"/>
</dbReference>